<keyword evidence="3" id="KW-0175">Coiled coil</keyword>
<evidence type="ECO:0000256" key="3">
    <source>
        <dbReference type="SAM" id="Coils"/>
    </source>
</evidence>
<feature type="region of interest" description="Disordered" evidence="4">
    <location>
        <begin position="18"/>
        <end position="48"/>
    </location>
</feature>
<dbReference type="AlphaFoldDB" id="A0A0A9DSM4"/>
<dbReference type="Pfam" id="PF05266">
    <property type="entry name" value="DUF724"/>
    <property type="match status" value="1"/>
</dbReference>
<feature type="coiled-coil region" evidence="3">
    <location>
        <begin position="470"/>
        <end position="497"/>
    </location>
</feature>
<keyword evidence="2" id="KW-0341">Growth regulation</keyword>
<evidence type="ECO:0000256" key="2">
    <source>
        <dbReference type="ARBA" id="ARBA00022604"/>
    </source>
</evidence>
<evidence type="ECO:0000313" key="5">
    <source>
        <dbReference type="EMBL" id="JAD89678.1"/>
    </source>
</evidence>
<reference evidence="5" key="2">
    <citation type="journal article" date="2015" name="Data Brief">
        <title>Shoot transcriptome of the giant reed, Arundo donax.</title>
        <authorList>
            <person name="Barrero R.A."/>
            <person name="Guerrero F.D."/>
            <person name="Moolhuijzen P."/>
            <person name="Goolsby J.A."/>
            <person name="Tidwell J."/>
            <person name="Bellgard S.E."/>
            <person name="Bellgard M.I."/>
        </authorList>
    </citation>
    <scope>NUCLEOTIDE SEQUENCE</scope>
    <source>
        <tissue evidence="5">Shoot tissue taken approximately 20 cm above the soil surface</tissue>
    </source>
</reference>
<dbReference type="EMBL" id="GBRH01208217">
    <property type="protein sequence ID" value="JAD89678.1"/>
    <property type="molecule type" value="Transcribed_RNA"/>
</dbReference>
<reference evidence="5" key="1">
    <citation type="submission" date="2014-09" db="EMBL/GenBank/DDBJ databases">
        <authorList>
            <person name="Magalhaes I.L.F."/>
            <person name="Oliveira U."/>
            <person name="Santos F.R."/>
            <person name="Vidigal T.H.D.A."/>
            <person name="Brescovit A.D."/>
            <person name="Santos A.J."/>
        </authorList>
    </citation>
    <scope>NUCLEOTIDE SEQUENCE</scope>
    <source>
        <tissue evidence="5">Shoot tissue taken approximately 20 cm above the soil surface</tissue>
    </source>
</reference>
<evidence type="ECO:0000256" key="1">
    <source>
        <dbReference type="ARBA" id="ARBA00022448"/>
    </source>
</evidence>
<evidence type="ECO:0000256" key="4">
    <source>
        <dbReference type="SAM" id="MobiDB-lite"/>
    </source>
</evidence>
<sequence>MLTRKRIVDKNVEETSNSVAISEEQRNSSTCIDSMPLEDSKDSQESSVFLRESSVADEIIPSGVPIGTDELHQGDYSGALQHGAAEVSVLIENSVLSITSALDNHGDVDVFPSGSSTQSGNKASNADKTTRIMEQDIVEEFCQQSLVMVDDANVGLLPLAESCEATGDGHQICKGNMETMVEFPTSRVVPTENVSSMSLDMFNGVAPNVLLSSENYEAKKKDGMGKVDHQGNTSFMLETQNASADGPSSAVSLPALKGDIIITQSSTKKLSADEQHGVLQQDLSLPMVEYAAESGQSIEKSELTQLSSIDMSNSTEAEHGDTLIAPRDAEDGTPMSKYVPIRTHHSCSPLLQRSLDVHKSILADRPSESFAVENLPFVKTSPMWAQIEAMEIFSKVPQRPNFHQFQQHVPELCEGMALGLMLSFVSLAESIKRLSIQDENALFEEKMKGLSSLEAHGFDVRHLRSRIETLLHIKNGRAKLQDAMKKLEEKIAHKEIDDHQLGMQISILNMSVRHLEVHTSIFRCMMQSAVSQKFNHASEISRLKTEASELERSYLSAEQRFNSAITAPW</sequence>
<protein>
    <submittedName>
        <fullName evidence="5">Uncharacterized protein</fullName>
    </submittedName>
</protein>
<accession>A0A0A9DSM4</accession>
<dbReference type="InterPro" id="IPR007930">
    <property type="entry name" value="DUF724"/>
</dbReference>
<organism evidence="5">
    <name type="scientific">Arundo donax</name>
    <name type="common">Giant reed</name>
    <name type="synonym">Donax arundinaceus</name>
    <dbReference type="NCBI Taxonomy" id="35708"/>
    <lineage>
        <taxon>Eukaryota</taxon>
        <taxon>Viridiplantae</taxon>
        <taxon>Streptophyta</taxon>
        <taxon>Embryophyta</taxon>
        <taxon>Tracheophyta</taxon>
        <taxon>Spermatophyta</taxon>
        <taxon>Magnoliopsida</taxon>
        <taxon>Liliopsida</taxon>
        <taxon>Poales</taxon>
        <taxon>Poaceae</taxon>
        <taxon>PACMAD clade</taxon>
        <taxon>Arundinoideae</taxon>
        <taxon>Arundineae</taxon>
        <taxon>Arundo</taxon>
    </lineage>
</organism>
<keyword evidence="1" id="KW-0813">Transport</keyword>
<proteinExistence type="predicted"/>
<name>A0A0A9DSM4_ARUDO</name>